<dbReference type="InterPro" id="IPR017896">
    <property type="entry name" value="4Fe4S_Fe-S-bd"/>
</dbReference>
<reference evidence="7 8" key="1">
    <citation type="submission" date="2023-11" db="EMBL/GenBank/DDBJ databases">
        <title>Peredibacter starrii A3.12.</title>
        <authorList>
            <person name="Mitchell R.J."/>
        </authorList>
    </citation>
    <scope>NUCLEOTIDE SEQUENCE [LARGE SCALE GENOMIC DNA]</scope>
    <source>
        <strain evidence="7 8">A3.12</strain>
    </source>
</reference>
<dbReference type="PROSITE" id="PS51379">
    <property type="entry name" value="4FE4S_FER_2"/>
    <property type="match status" value="2"/>
</dbReference>
<evidence type="ECO:0000256" key="4">
    <source>
        <dbReference type="ARBA" id="ARBA00023004"/>
    </source>
</evidence>
<dbReference type="PANTHER" id="PTHR10849:SF35">
    <property type="entry name" value="FORMATE HYDROGENLYASE SUBUNIT 6-RELATED"/>
    <property type="match status" value="1"/>
</dbReference>
<dbReference type="EMBL" id="CP139487">
    <property type="protein sequence ID" value="WPU64253.1"/>
    <property type="molecule type" value="Genomic_DNA"/>
</dbReference>
<dbReference type="RefSeq" id="WP_321392702.1">
    <property type="nucleotide sequence ID" value="NZ_CP139487.1"/>
</dbReference>
<dbReference type="KEGG" id="psti:SOO65_16285"/>
<evidence type="ECO:0000313" key="7">
    <source>
        <dbReference type="EMBL" id="WPU64253.1"/>
    </source>
</evidence>
<evidence type="ECO:0000256" key="3">
    <source>
        <dbReference type="ARBA" id="ARBA00022737"/>
    </source>
</evidence>
<gene>
    <name evidence="7" type="ORF">SOO65_16285</name>
</gene>
<dbReference type="GO" id="GO:0003954">
    <property type="term" value="F:NADH dehydrogenase activity"/>
    <property type="evidence" value="ECO:0007669"/>
    <property type="project" value="TreeGrafter"/>
</dbReference>
<dbReference type="AlphaFoldDB" id="A0AAX4HM57"/>
<evidence type="ECO:0000256" key="1">
    <source>
        <dbReference type="ARBA" id="ARBA00022485"/>
    </source>
</evidence>
<name>A0AAX4HM57_9BACT</name>
<dbReference type="PROSITE" id="PS00198">
    <property type="entry name" value="4FE4S_FER_1"/>
    <property type="match status" value="2"/>
</dbReference>
<keyword evidence="4" id="KW-0408">Iron</keyword>
<sequence>MSTTVHESSSVKEYFKALYDGIYTTAKGMWITFRYVWAVKPASIEYPEVREVLPERARMRLFNDAQNCISCTQCAMACPVDCIYIASEKLPEGAEIKKTSNGQPIRLKLTQFTIDTSLCCYCGLCTTVCPTECLTHSHDYEFSQYTIDAMKYDYLAPDVVAWRDRIVKA</sequence>
<evidence type="ECO:0000259" key="6">
    <source>
        <dbReference type="PROSITE" id="PS51379"/>
    </source>
</evidence>
<keyword evidence="3" id="KW-0677">Repeat</keyword>
<evidence type="ECO:0000256" key="2">
    <source>
        <dbReference type="ARBA" id="ARBA00022723"/>
    </source>
</evidence>
<dbReference type="GO" id="GO:0016020">
    <property type="term" value="C:membrane"/>
    <property type="evidence" value="ECO:0007669"/>
    <property type="project" value="InterPro"/>
</dbReference>
<keyword evidence="2" id="KW-0479">Metal-binding</keyword>
<dbReference type="PANTHER" id="PTHR10849">
    <property type="entry name" value="NADH DEHYDROGENASE UBIQUINONE IRON-SULFUR PROTEIN 8, MITOCHONDRIAL"/>
    <property type="match status" value="1"/>
</dbReference>
<dbReference type="GO" id="GO:0046872">
    <property type="term" value="F:metal ion binding"/>
    <property type="evidence" value="ECO:0007669"/>
    <property type="project" value="UniProtKB-KW"/>
</dbReference>
<dbReference type="Proteomes" id="UP001324634">
    <property type="component" value="Chromosome"/>
</dbReference>
<organism evidence="7 8">
    <name type="scientific">Peredibacter starrii</name>
    <dbReference type="NCBI Taxonomy" id="28202"/>
    <lineage>
        <taxon>Bacteria</taxon>
        <taxon>Pseudomonadati</taxon>
        <taxon>Bdellovibrionota</taxon>
        <taxon>Bacteriovoracia</taxon>
        <taxon>Bacteriovoracales</taxon>
        <taxon>Bacteriovoracaceae</taxon>
        <taxon>Peredibacter</taxon>
    </lineage>
</organism>
<accession>A0AAX4HM57</accession>
<proteinExistence type="predicted"/>
<dbReference type="InterPro" id="IPR010226">
    <property type="entry name" value="NADH_quinone_OxRdtase_chainI"/>
</dbReference>
<feature type="domain" description="4Fe-4S ferredoxin-type" evidence="6">
    <location>
        <begin position="59"/>
        <end position="88"/>
    </location>
</feature>
<keyword evidence="1" id="KW-0004">4Fe-4S</keyword>
<dbReference type="Pfam" id="PF12838">
    <property type="entry name" value="Fer4_7"/>
    <property type="match status" value="1"/>
</dbReference>
<dbReference type="InterPro" id="IPR017900">
    <property type="entry name" value="4Fe4S_Fe_S_CS"/>
</dbReference>
<protein>
    <submittedName>
        <fullName evidence="7">4Fe-4S binding protein</fullName>
    </submittedName>
</protein>
<evidence type="ECO:0000313" key="8">
    <source>
        <dbReference type="Proteomes" id="UP001324634"/>
    </source>
</evidence>
<feature type="domain" description="4Fe-4S ferredoxin-type" evidence="6">
    <location>
        <begin position="110"/>
        <end position="139"/>
    </location>
</feature>
<dbReference type="SUPFAM" id="SSF54862">
    <property type="entry name" value="4Fe-4S ferredoxins"/>
    <property type="match status" value="1"/>
</dbReference>
<dbReference type="Gene3D" id="3.30.70.3270">
    <property type="match status" value="1"/>
</dbReference>
<evidence type="ECO:0000256" key="5">
    <source>
        <dbReference type="ARBA" id="ARBA00023014"/>
    </source>
</evidence>
<dbReference type="GO" id="GO:0051539">
    <property type="term" value="F:4 iron, 4 sulfur cluster binding"/>
    <property type="evidence" value="ECO:0007669"/>
    <property type="project" value="UniProtKB-KW"/>
</dbReference>
<keyword evidence="5" id="KW-0411">Iron-sulfur</keyword>
<dbReference type="GO" id="GO:0009060">
    <property type="term" value="P:aerobic respiration"/>
    <property type="evidence" value="ECO:0007669"/>
    <property type="project" value="TreeGrafter"/>
</dbReference>
<keyword evidence="8" id="KW-1185">Reference proteome</keyword>